<sequence length="223" mass="26600">MVQENQESLRTPDRSTWSNDADNIERFLQEDGHPIWGFVIYRCTYADDSEWGEFMKRLKHETEGVFKDEQCNGMDIYDRLRWTVFDEKSSFDGVDDSVVRQHFTNWMKSAPQEEQNTTRGLSQRYRFCVQVDQDALDSVVENDSDSNLKDGWVKLVWADYTDHLRELEIKYPVKPRLIPPDPLEIHPWMMVTYQYLLPGMYILLRDWSDWDREYRAPPQVASI</sequence>
<protein>
    <submittedName>
        <fullName evidence="1">Uncharacterized protein</fullName>
    </submittedName>
</protein>
<accession>A0A9P4NWP9</accession>
<organism evidence="1 2">
    <name type="scientific">Tothia fuscella</name>
    <dbReference type="NCBI Taxonomy" id="1048955"/>
    <lineage>
        <taxon>Eukaryota</taxon>
        <taxon>Fungi</taxon>
        <taxon>Dikarya</taxon>
        <taxon>Ascomycota</taxon>
        <taxon>Pezizomycotina</taxon>
        <taxon>Dothideomycetes</taxon>
        <taxon>Pleosporomycetidae</taxon>
        <taxon>Venturiales</taxon>
        <taxon>Cylindrosympodiaceae</taxon>
        <taxon>Tothia</taxon>
    </lineage>
</organism>
<comment type="caution">
    <text evidence="1">The sequence shown here is derived from an EMBL/GenBank/DDBJ whole genome shotgun (WGS) entry which is preliminary data.</text>
</comment>
<evidence type="ECO:0000313" key="1">
    <source>
        <dbReference type="EMBL" id="KAF2432536.1"/>
    </source>
</evidence>
<dbReference type="Proteomes" id="UP000800235">
    <property type="component" value="Unassembled WGS sequence"/>
</dbReference>
<reference evidence="1" key="1">
    <citation type="journal article" date="2020" name="Stud. Mycol.">
        <title>101 Dothideomycetes genomes: a test case for predicting lifestyles and emergence of pathogens.</title>
        <authorList>
            <person name="Haridas S."/>
            <person name="Albert R."/>
            <person name="Binder M."/>
            <person name="Bloem J."/>
            <person name="Labutti K."/>
            <person name="Salamov A."/>
            <person name="Andreopoulos B."/>
            <person name="Baker S."/>
            <person name="Barry K."/>
            <person name="Bills G."/>
            <person name="Bluhm B."/>
            <person name="Cannon C."/>
            <person name="Castanera R."/>
            <person name="Culley D."/>
            <person name="Daum C."/>
            <person name="Ezra D."/>
            <person name="Gonzalez J."/>
            <person name="Henrissat B."/>
            <person name="Kuo A."/>
            <person name="Liang C."/>
            <person name="Lipzen A."/>
            <person name="Lutzoni F."/>
            <person name="Magnuson J."/>
            <person name="Mondo S."/>
            <person name="Nolan M."/>
            <person name="Ohm R."/>
            <person name="Pangilinan J."/>
            <person name="Park H.-J."/>
            <person name="Ramirez L."/>
            <person name="Alfaro M."/>
            <person name="Sun H."/>
            <person name="Tritt A."/>
            <person name="Yoshinaga Y."/>
            <person name="Zwiers L.-H."/>
            <person name="Turgeon B."/>
            <person name="Goodwin S."/>
            <person name="Spatafora J."/>
            <person name="Crous P."/>
            <person name="Grigoriev I."/>
        </authorList>
    </citation>
    <scope>NUCLEOTIDE SEQUENCE</scope>
    <source>
        <strain evidence="1">CBS 130266</strain>
    </source>
</reference>
<dbReference type="OrthoDB" id="4424523at2759"/>
<dbReference type="AlphaFoldDB" id="A0A9P4NWP9"/>
<keyword evidence="2" id="KW-1185">Reference proteome</keyword>
<dbReference type="EMBL" id="MU007025">
    <property type="protein sequence ID" value="KAF2432536.1"/>
    <property type="molecule type" value="Genomic_DNA"/>
</dbReference>
<gene>
    <name evidence="1" type="ORF">EJ08DRAFT_647982</name>
</gene>
<proteinExistence type="predicted"/>
<evidence type="ECO:0000313" key="2">
    <source>
        <dbReference type="Proteomes" id="UP000800235"/>
    </source>
</evidence>
<name>A0A9P4NWP9_9PEZI</name>